<comment type="caution">
    <text evidence="2">The sequence shown here is derived from an EMBL/GenBank/DDBJ whole genome shotgun (WGS) entry which is preliminary data.</text>
</comment>
<feature type="region of interest" description="Disordered" evidence="1">
    <location>
        <begin position="89"/>
        <end position="129"/>
    </location>
</feature>
<sequence length="129" mass="14703">MALRLADPERFSIGKSSNSYDYIQGVNDMVIELKSQLECFTVTNSVSFGAMIQSLVGIMAKPTLRQYWEFLQYPNIIMNVAQNRYFRKSQTEGIQNQDKTGTKANKQKPPPHEKKRTPDMGVRPGAQEE</sequence>
<organism evidence="2 3">
    <name type="scientific">Pinctada imbricata</name>
    <name type="common">Atlantic pearl-oyster</name>
    <name type="synonym">Pinctada martensii</name>
    <dbReference type="NCBI Taxonomy" id="66713"/>
    <lineage>
        <taxon>Eukaryota</taxon>
        <taxon>Metazoa</taxon>
        <taxon>Spiralia</taxon>
        <taxon>Lophotrochozoa</taxon>
        <taxon>Mollusca</taxon>
        <taxon>Bivalvia</taxon>
        <taxon>Autobranchia</taxon>
        <taxon>Pteriomorphia</taxon>
        <taxon>Pterioida</taxon>
        <taxon>Pterioidea</taxon>
        <taxon>Pteriidae</taxon>
        <taxon>Pinctada</taxon>
    </lineage>
</organism>
<name>A0AA88XU75_PINIB</name>
<keyword evidence="3" id="KW-1185">Reference proteome</keyword>
<gene>
    <name evidence="2" type="ORF">FSP39_012238</name>
</gene>
<evidence type="ECO:0000313" key="2">
    <source>
        <dbReference type="EMBL" id="KAK3090487.1"/>
    </source>
</evidence>
<dbReference type="EMBL" id="VSWD01000010">
    <property type="protein sequence ID" value="KAK3090487.1"/>
    <property type="molecule type" value="Genomic_DNA"/>
</dbReference>
<proteinExistence type="predicted"/>
<accession>A0AA88XU75</accession>
<dbReference type="Proteomes" id="UP001186944">
    <property type="component" value="Unassembled WGS sequence"/>
</dbReference>
<dbReference type="AlphaFoldDB" id="A0AA88XU75"/>
<evidence type="ECO:0000256" key="1">
    <source>
        <dbReference type="SAM" id="MobiDB-lite"/>
    </source>
</evidence>
<reference evidence="2" key="1">
    <citation type="submission" date="2019-08" db="EMBL/GenBank/DDBJ databases">
        <title>The improved chromosome-level genome for the pearl oyster Pinctada fucata martensii using PacBio sequencing and Hi-C.</title>
        <authorList>
            <person name="Zheng Z."/>
        </authorList>
    </citation>
    <scope>NUCLEOTIDE SEQUENCE</scope>
    <source>
        <strain evidence="2">ZZ-2019</strain>
        <tissue evidence="2">Adductor muscle</tissue>
    </source>
</reference>
<feature type="compositionally biased region" description="Polar residues" evidence="1">
    <location>
        <begin position="91"/>
        <end position="104"/>
    </location>
</feature>
<protein>
    <submittedName>
        <fullName evidence="2">Uncharacterized protein</fullName>
    </submittedName>
</protein>
<evidence type="ECO:0000313" key="3">
    <source>
        <dbReference type="Proteomes" id="UP001186944"/>
    </source>
</evidence>